<feature type="region of interest" description="Disordered" evidence="1">
    <location>
        <begin position="264"/>
        <end position="318"/>
    </location>
</feature>
<dbReference type="EMBL" id="HBEC01024411">
    <property type="protein sequence ID" value="CAD8291818.1"/>
    <property type="molecule type" value="Transcribed_RNA"/>
</dbReference>
<accession>A0A7R9YX68</accession>
<protein>
    <submittedName>
        <fullName evidence="2">Uncharacterized protein</fullName>
    </submittedName>
</protein>
<evidence type="ECO:0000256" key="1">
    <source>
        <dbReference type="SAM" id="MobiDB-lite"/>
    </source>
</evidence>
<proteinExistence type="predicted"/>
<organism evidence="2">
    <name type="scientific">Chlamydomonas euryale</name>
    <dbReference type="NCBI Taxonomy" id="1486919"/>
    <lineage>
        <taxon>Eukaryota</taxon>
        <taxon>Viridiplantae</taxon>
        <taxon>Chlorophyta</taxon>
        <taxon>core chlorophytes</taxon>
        <taxon>Chlorophyceae</taxon>
        <taxon>CS clade</taxon>
        <taxon>Chlamydomonadales</taxon>
        <taxon>Chlamydomonadaceae</taxon>
        <taxon>Chlamydomonas</taxon>
    </lineage>
</organism>
<feature type="compositionally biased region" description="Gly residues" evidence="1">
    <location>
        <begin position="304"/>
        <end position="315"/>
    </location>
</feature>
<name>A0A7R9YX68_9CHLO</name>
<dbReference type="CDD" id="cd21039">
    <property type="entry name" value="NURR"/>
    <property type="match status" value="1"/>
</dbReference>
<feature type="compositionally biased region" description="Pro residues" evidence="1">
    <location>
        <begin position="35"/>
        <end position="56"/>
    </location>
</feature>
<sequence length="391" mass="41103">MYGGPPLAPPRGPPGGPAPYDAYDVGPPAAYRPGPGGPGPYDPYGPSDPYPPPRNGMPPMVALPAAHMGPSAAMHGHGDLLSPYAGGPAALQPLVPVPVPGQYVPAPVAPPAAMPGYPQQPPVSGRRSYAVDQATMGIRVTELHGMSVFAEYVHPAPALKLQQLWDGLGGAPNRLVSLLDDRSWEVLSDLAAPEALAVIDQVAEAMSRQELRNPNAFFMSCAKKYLQAMPPAPRGAQQPMVPDMGEYGRAPTQMDRMVPLAAPGHWDAPLQRGPPAPPAGGMSGGYEYDYGRAPPARGPPGGPPGGMGSPNGGISGLEILPEPAQQRAREAIARHYPAVTEATFDRGLCEGIRRLPYEDTMAVFDELMSADMSAVRNVTAYVMGMVRKRGR</sequence>
<evidence type="ECO:0000313" key="2">
    <source>
        <dbReference type="EMBL" id="CAD8291818.1"/>
    </source>
</evidence>
<feature type="region of interest" description="Disordered" evidence="1">
    <location>
        <begin position="1"/>
        <end position="62"/>
    </location>
</feature>
<feature type="compositionally biased region" description="Pro residues" evidence="1">
    <location>
        <begin position="1"/>
        <end position="17"/>
    </location>
</feature>
<dbReference type="AlphaFoldDB" id="A0A7R9YX68"/>
<gene>
    <name evidence="2" type="ORF">CEUR00632_LOCUS11146</name>
</gene>
<reference evidence="2" key="1">
    <citation type="submission" date="2021-01" db="EMBL/GenBank/DDBJ databases">
        <authorList>
            <person name="Corre E."/>
            <person name="Pelletier E."/>
            <person name="Niang G."/>
            <person name="Scheremetjew M."/>
            <person name="Finn R."/>
            <person name="Kale V."/>
            <person name="Holt S."/>
            <person name="Cochrane G."/>
            <person name="Meng A."/>
            <person name="Brown T."/>
            <person name="Cohen L."/>
        </authorList>
    </citation>
    <scope>NUCLEOTIDE SEQUENCE</scope>
    <source>
        <strain evidence="2">CCMP219</strain>
    </source>
</reference>